<proteinExistence type="predicted"/>
<dbReference type="Proteomes" id="UP000032180">
    <property type="component" value="Chromosome 3"/>
</dbReference>
<evidence type="ECO:0000313" key="2">
    <source>
        <dbReference type="Proteomes" id="UP000032180"/>
    </source>
</evidence>
<evidence type="ECO:0000313" key="1">
    <source>
        <dbReference type="EnsemblPlants" id="LPERR03G15270.1"/>
    </source>
</evidence>
<reference evidence="1" key="3">
    <citation type="submission" date="2015-04" db="UniProtKB">
        <authorList>
            <consortium name="EnsemblPlants"/>
        </authorList>
    </citation>
    <scope>IDENTIFICATION</scope>
</reference>
<organism evidence="1 2">
    <name type="scientific">Leersia perrieri</name>
    <dbReference type="NCBI Taxonomy" id="77586"/>
    <lineage>
        <taxon>Eukaryota</taxon>
        <taxon>Viridiplantae</taxon>
        <taxon>Streptophyta</taxon>
        <taxon>Embryophyta</taxon>
        <taxon>Tracheophyta</taxon>
        <taxon>Spermatophyta</taxon>
        <taxon>Magnoliopsida</taxon>
        <taxon>Liliopsida</taxon>
        <taxon>Poales</taxon>
        <taxon>Poaceae</taxon>
        <taxon>BOP clade</taxon>
        <taxon>Oryzoideae</taxon>
        <taxon>Oryzeae</taxon>
        <taxon>Oryzinae</taxon>
        <taxon>Leersia</taxon>
    </lineage>
</organism>
<dbReference type="EnsemblPlants" id="LPERR03G15270.1">
    <property type="protein sequence ID" value="LPERR03G15270.1"/>
    <property type="gene ID" value="LPERR03G15270"/>
</dbReference>
<keyword evidence="2" id="KW-1185">Reference proteome</keyword>
<reference evidence="1 2" key="1">
    <citation type="submission" date="2012-08" db="EMBL/GenBank/DDBJ databases">
        <title>Oryza genome evolution.</title>
        <authorList>
            <person name="Wing R.A."/>
        </authorList>
    </citation>
    <scope>NUCLEOTIDE SEQUENCE</scope>
</reference>
<dbReference type="HOGENOM" id="CLU_3017121_0_0_1"/>
<sequence>MARKAKVRTLAAAVEDANGVMLAALAPVPPPPSSPCPPRCRIADTVVHAMRSSPFC</sequence>
<dbReference type="Gramene" id="LPERR03G15270.1">
    <property type="protein sequence ID" value="LPERR03G15270.1"/>
    <property type="gene ID" value="LPERR03G15270"/>
</dbReference>
<protein>
    <submittedName>
        <fullName evidence="1">Uncharacterized protein</fullName>
    </submittedName>
</protein>
<name>A0A0D9VU27_9ORYZ</name>
<reference evidence="2" key="2">
    <citation type="submission" date="2013-12" db="EMBL/GenBank/DDBJ databases">
        <authorList>
            <person name="Yu Y."/>
            <person name="Lee S."/>
            <person name="de Baynast K."/>
            <person name="Wissotski M."/>
            <person name="Liu L."/>
            <person name="Talag J."/>
            <person name="Goicoechea J."/>
            <person name="Angelova A."/>
            <person name="Jetty R."/>
            <person name="Kudrna D."/>
            <person name="Golser W."/>
            <person name="Rivera L."/>
            <person name="Zhang J."/>
            <person name="Wing R."/>
        </authorList>
    </citation>
    <scope>NUCLEOTIDE SEQUENCE</scope>
</reference>
<accession>A0A0D9VU27</accession>
<dbReference type="AlphaFoldDB" id="A0A0D9VU27"/>